<sequence length="187" mass="21467">MNIDDIRSRAQGVRQGGVSPAELEYARNILISGVGDISSALYIVGYCGEGSDYKIIERYLQPDKADTYGELALTALCRYLRQIDRYRPYIKRILLGPKEPWANAKMAAIHLSYEYLKDYTDDEFVRKLRSIMLDENDADRASARNELVRILGLKGELKDPFKTEFDNIEDDTIKIVEAADKRFFKNK</sequence>
<name>A0A090E388_MESPL</name>
<evidence type="ECO:0000313" key="2">
    <source>
        <dbReference type="Proteomes" id="UP000045285"/>
    </source>
</evidence>
<protein>
    <recommendedName>
        <fullName evidence="3">HEAT repeat domain-containing protein</fullName>
    </recommendedName>
</protein>
<evidence type="ECO:0000313" key="1">
    <source>
        <dbReference type="EMBL" id="CDX21283.1"/>
    </source>
</evidence>
<reference evidence="2" key="1">
    <citation type="submission" date="2014-08" db="EMBL/GenBank/DDBJ databases">
        <authorList>
            <person name="Moulin L."/>
        </authorList>
    </citation>
    <scope>NUCLEOTIDE SEQUENCE [LARGE SCALE GENOMIC DNA]</scope>
</reference>
<gene>
    <name evidence="1" type="ORF">MPL3356_350033</name>
</gene>
<organism evidence="1 2">
    <name type="scientific">Mesorhizobium plurifarium</name>
    <dbReference type="NCBI Taxonomy" id="69974"/>
    <lineage>
        <taxon>Bacteria</taxon>
        <taxon>Pseudomonadati</taxon>
        <taxon>Pseudomonadota</taxon>
        <taxon>Alphaproteobacteria</taxon>
        <taxon>Hyphomicrobiales</taxon>
        <taxon>Phyllobacteriaceae</taxon>
        <taxon>Mesorhizobium</taxon>
    </lineage>
</organism>
<proteinExistence type="predicted"/>
<dbReference type="AlphaFoldDB" id="A0A090E388"/>
<dbReference type="Proteomes" id="UP000045285">
    <property type="component" value="Unassembled WGS sequence"/>
</dbReference>
<keyword evidence="2" id="KW-1185">Reference proteome</keyword>
<evidence type="ECO:0008006" key="3">
    <source>
        <dbReference type="Google" id="ProtNLM"/>
    </source>
</evidence>
<accession>A0A090E388</accession>
<dbReference type="EMBL" id="CCMZ01000029">
    <property type="protein sequence ID" value="CDX21283.1"/>
    <property type="molecule type" value="Genomic_DNA"/>
</dbReference>